<dbReference type="InterPro" id="IPR009057">
    <property type="entry name" value="Homeodomain-like_sf"/>
</dbReference>
<dbReference type="Proteomes" id="UP000003340">
    <property type="component" value="Unassembled WGS sequence"/>
</dbReference>
<evidence type="ECO:0000256" key="1">
    <source>
        <dbReference type="ARBA" id="ARBA00004496"/>
    </source>
</evidence>
<dbReference type="PROSITE" id="PS50110">
    <property type="entry name" value="RESPONSE_REGULATORY"/>
    <property type="match status" value="1"/>
</dbReference>
<evidence type="ECO:0000256" key="10">
    <source>
        <dbReference type="PROSITE-ProRule" id="PRU00169"/>
    </source>
</evidence>
<keyword evidence="7" id="KW-0238">DNA-binding</keyword>
<dbReference type="InterPro" id="IPR018060">
    <property type="entry name" value="HTH_AraC"/>
</dbReference>
<evidence type="ECO:0000256" key="6">
    <source>
        <dbReference type="ARBA" id="ARBA00023015"/>
    </source>
</evidence>
<reference evidence="13 14" key="2">
    <citation type="submission" date="2009-02" db="EMBL/GenBank/DDBJ databases">
        <title>Draft genome sequence of Clostridium methylpentosum (DSM 5476).</title>
        <authorList>
            <person name="Sudarsanam P."/>
            <person name="Ley R."/>
            <person name="Guruge J."/>
            <person name="Turnbaugh P.J."/>
            <person name="Mahowald M."/>
            <person name="Liep D."/>
            <person name="Gordon J."/>
        </authorList>
    </citation>
    <scope>NUCLEOTIDE SEQUENCE [LARGE SCALE GENOMIC DNA]</scope>
    <source>
        <strain evidence="13 14">DSM 5476</strain>
    </source>
</reference>
<evidence type="ECO:0000256" key="9">
    <source>
        <dbReference type="ARBA" id="ARBA00024867"/>
    </source>
</evidence>
<keyword evidence="14" id="KW-1185">Reference proteome</keyword>
<name>C0E8C5_9FIRM</name>
<dbReference type="InterPro" id="IPR001789">
    <property type="entry name" value="Sig_transdc_resp-reg_receiver"/>
</dbReference>
<dbReference type="AlphaFoldDB" id="C0E8C5"/>
<organism evidence="13 14">
    <name type="scientific">[Clostridium] methylpentosum DSM 5476</name>
    <dbReference type="NCBI Taxonomy" id="537013"/>
    <lineage>
        <taxon>Bacteria</taxon>
        <taxon>Bacillati</taxon>
        <taxon>Bacillota</taxon>
        <taxon>Clostridia</taxon>
        <taxon>Eubacteriales</taxon>
        <taxon>Oscillospiraceae</taxon>
        <taxon>Oscillospiraceae incertae sedis</taxon>
    </lineage>
</organism>
<dbReference type="Gene3D" id="3.40.50.2300">
    <property type="match status" value="1"/>
</dbReference>
<dbReference type="GO" id="GO:0000160">
    <property type="term" value="P:phosphorelay signal transduction system"/>
    <property type="evidence" value="ECO:0007669"/>
    <property type="project" value="UniProtKB-KW"/>
</dbReference>
<evidence type="ECO:0000256" key="5">
    <source>
        <dbReference type="ARBA" id="ARBA00023012"/>
    </source>
</evidence>
<comment type="function">
    <text evidence="9">May play the central regulatory role in sporulation. It may be an element of the effector pathway responsible for the activation of sporulation genes in response to nutritional stress. Spo0A may act in concert with spo0H (a sigma factor) to control the expression of some genes that are critical to the sporulation process.</text>
</comment>
<evidence type="ECO:0000313" key="13">
    <source>
        <dbReference type="EMBL" id="EEG32290.1"/>
    </source>
</evidence>
<dbReference type="GO" id="GO:0005737">
    <property type="term" value="C:cytoplasm"/>
    <property type="evidence" value="ECO:0007669"/>
    <property type="project" value="UniProtKB-SubCell"/>
</dbReference>
<dbReference type="PANTHER" id="PTHR42713">
    <property type="entry name" value="HISTIDINE KINASE-RELATED"/>
    <property type="match status" value="1"/>
</dbReference>
<keyword evidence="3" id="KW-0963">Cytoplasm</keyword>
<dbReference type="STRING" id="537013.CLOSTMETH_00028"/>
<dbReference type="EMBL" id="ACEC01000002">
    <property type="protein sequence ID" value="EEG32290.1"/>
    <property type="molecule type" value="Genomic_DNA"/>
</dbReference>
<comment type="caution">
    <text evidence="13">The sequence shown here is derived from an EMBL/GenBank/DDBJ whole genome shotgun (WGS) entry which is preliminary data.</text>
</comment>
<evidence type="ECO:0000313" key="14">
    <source>
        <dbReference type="Proteomes" id="UP000003340"/>
    </source>
</evidence>
<keyword evidence="8" id="KW-0804">Transcription</keyword>
<evidence type="ECO:0000256" key="2">
    <source>
        <dbReference type="ARBA" id="ARBA00018672"/>
    </source>
</evidence>
<dbReference type="InterPro" id="IPR011006">
    <property type="entry name" value="CheY-like_superfamily"/>
</dbReference>
<keyword evidence="6" id="KW-0805">Transcription regulation</keyword>
<dbReference type="Pfam" id="PF12833">
    <property type="entry name" value="HTH_18"/>
    <property type="match status" value="1"/>
</dbReference>
<keyword evidence="5" id="KW-0902">Two-component regulatory system</keyword>
<feature type="domain" description="HTH araC/xylS-type" evidence="11">
    <location>
        <begin position="410"/>
        <end position="509"/>
    </location>
</feature>
<dbReference type="eggNOG" id="COG4753">
    <property type="taxonomic scope" value="Bacteria"/>
</dbReference>
<reference evidence="13 14" key="1">
    <citation type="submission" date="2009-01" db="EMBL/GenBank/DDBJ databases">
        <authorList>
            <person name="Fulton L."/>
            <person name="Clifton S."/>
            <person name="Fulton B."/>
            <person name="Xu J."/>
            <person name="Minx P."/>
            <person name="Pepin K.H."/>
            <person name="Johnson M."/>
            <person name="Bhonagiri V."/>
            <person name="Nash W.E."/>
            <person name="Mardis E.R."/>
            <person name="Wilson R.K."/>
        </authorList>
    </citation>
    <scope>NUCLEOTIDE SEQUENCE [LARGE SCALE GENOMIC DNA]</scope>
    <source>
        <strain evidence="13 14">DSM 5476</strain>
    </source>
</reference>
<sequence length="510" mass="58103">MIRILVVEDEPPIARGIIKLIQSYDCGQEMDIQSAINGKRALEQLESAPFDIVFTDIKMPLMTGIELAEQIQKRYPEIITIMISGYQDFDYARKAIQYKVFDYILKPVKKEDMHHLLDHVFEKINSRNLQKNRSDIFRAIQNEAPAPATSQRGETQLYAVLLMCAGAFPLTPDESLLPAISLYSQIDVEQIVESMTTPSEVSMCFNGKSSAERIVVVSVDNPERIHQIAADLMQQLGQISHLPVTIATNGELIDLNHLYTTFIKLRTMLHNRLVLFQSNIFCLGENEAQEKDDYVPENKESSVYNEMLVALKTGSKERIHESVLSSLNEFAEQNATQLESIFVFERILSTFFSGNLSGKQIVQAKTDLRTAFSNATTQNSLCDEITEIFCYSLPNEENDEKANSHQHLCDNIESYLKANYDKNITNTLLSQEFGFVSSYISKIFREHKGMSPSEYLTNFRIGMAKEILTSQPETLVKEVARTVGFNDQHYFSKIFKRETGMWPTEFQGQK</sequence>
<comment type="subcellular location">
    <subcellularLocation>
        <location evidence="1">Cytoplasm</location>
    </subcellularLocation>
</comment>
<evidence type="ECO:0000259" key="12">
    <source>
        <dbReference type="PROSITE" id="PS50110"/>
    </source>
</evidence>
<protein>
    <recommendedName>
        <fullName evidence="2">Stage 0 sporulation protein A homolog</fullName>
    </recommendedName>
</protein>
<proteinExistence type="predicted"/>
<gene>
    <name evidence="13" type="ORF">CLOSTMETH_00028</name>
</gene>
<accession>C0E8C5</accession>
<evidence type="ECO:0000256" key="4">
    <source>
        <dbReference type="ARBA" id="ARBA00022553"/>
    </source>
</evidence>
<keyword evidence="4 10" id="KW-0597">Phosphoprotein</keyword>
<dbReference type="Gene3D" id="1.10.10.60">
    <property type="entry name" value="Homeodomain-like"/>
    <property type="match status" value="2"/>
</dbReference>
<dbReference type="SUPFAM" id="SSF46689">
    <property type="entry name" value="Homeodomain-like"/>
    <property type="match status" value="2"/>
</dbReference>
<dbReference type="SMART" id="SM00342">
    <property type="entry name" value="HTH_ARAC"/>
    <property type="match status" value="1"/>
</dbReference>
<dbReference type="HOGENOM" id="CLU_000445_5_0_9"/>
<evidence type="ECO:0000256" key="8">
    <source>
        <dbReference type="ARBA" id="ARBA00023163"/>
    </source>
</evidence>
<dbReference type="PROSITE" id="PS01124">
    <property type="entry name" value="HTH_ARAC_FAMILY_2"/>
    <property type="match status" value="1"/>
</dbReference>
<dbReference type="PRINTS" id="PR00032">
    <property type="entry name" value="HTHARAC"/>
</dbReference>
<dbReference type="CDD" id="cd17536">
    <property type="entry name" value="REC_YesN-like"/>
    <property type="match status" value="1"/>
</dbReference>
<dbReference type="SMART" id="SM00448">
    <property type="entry name" value="REC"/>
    <property type="match status" value="1"/>
</dbReference>
<feature type="modified residue" description="4-aspartylphosphate" evidence="10">
    <location>
        <position position="56"/>
    </location>
</feature>
<evidence type="ECO:0000259" key="11">
    <source>
        <dbReference type="PROSITE" id="PS01124"/>
    </source>
</evidence>
<dbReference type="PANTHER" id="PTHR42713:SF3">
    <property type="entry name" value="TRANSCRIPTIONAL REGULATORY PROTEIN HPTR"/>
    <property type="match status" value="1"/>
</dbReference>
<dbReference type="eggNOG" id="COG2207">
    <property type="taxonomic scope" value="Bacteria"/>
</dbReference>
<dbReference type="SUPFAM" id="SSF52172">
    <property type="entry name" value="CheY-like"/>
    <property type="match status" value="1"/>
</dbReference>
<dbReference type="Pfam" id="PF00072">
    <property type="entry name" value="Response_reg"/>
    <property type="match status" value="1"/>
</dbReference>
<dbReference type="InterPro" id="IPR051552">
    <property type="entry name" value="HptR"/>
</dbReference>
<feature type="domain" description="Response regulatory" evidence="12">
    <location>
        <begin position="3"/>
        <end position="121"/>
    </location>
</feature>
<evidence type="ECO:0000256" key="3">
    <source>
        <dbReference type="ARBA" id="ARBA00022490"/>
    </source>
</evidence>
<dbReference type="InterPro" id="IPR020449">
    <property type="entry name" value="Tscrpt_reg_AraC-type_HTH"/>
</dbReference>
<dbReference type="GO" id="GO:0043565">
    <property type="term" value="F:sequence-specific DNA binding"/>
    <property type="evidence" value="ECO:0007669"/>
    <property type="project" value="InterPro"/>
</dbReference>
<dbReference type="GO" id="GO:0003700">
    <property type="term" value="F:DNA-binding transcription factor activity"/>
    <property type="evidence" value="ECO:0007669"/>
    <property type="project" value="InterPro"/>
</dbReference>
<evidence type="ECO:0000256" key="7">
    <source>
        <dbReference type="ARBA" id="ARBA00023125"/>
    </source>
</evidence>